<accession>A0A099KJC9</accession>
<dbReference type="SMART" id="SM00028">
    <property type="entry name" value="TPR"/>
    <property type="match status" value="1"/>
</dbReference>
<dbReference type="PANTHER" id="PTHR46825:SF9">
    <property type="entry name" value="BETA-LACTAMASE-RELATED DOMAIN-CONTAINING PROTEIN"/>
    <property type="match status" value="1"/>
</dbReference>
<dbReference type="InterPro" id="IPR011990">
    <property type="entry name" value="TPR-like_helical_dom_sf"/>
</dbReference>
<evidence type="ECO:0000313" key="4">
    <source>
        <dbReference type="EMBL" id="KGJ90939.1"/>
    </source>
</evidence>
<dbReference type="SUPFAM" id="SSF48452">
    <property type="entry name" value="TPR-like"/>
    <property type="match status" value="1"/>
</dbReference>
<gene>
    <name evidence="4" type="ORF">GAB14E_0603</name>
</gene>
<dbReference type="InterPro" id="IPR001466">
    <property type="entry name" value="Beta-lactam-related"/>
</dbReference>
<dbReference type="OrthoDB" id="9799367at2"/>
<feature type="domain" description="Beta-lactamase-related" evidence="3">
    <location>
        <begin position="40"/>
        <end position="343"/>
    </location>
</feature>
<organism evidence="4 5">
    <name type="scientific">Colwellia psychrerythraea</name>
    <name type="common">Vibrio psychroerythus</name>
    <dbReference type="NCBI Taxonomy" id="28229"/>
    <lineage>
        <taxon>Bacteria</taxon>
        <taxon>Pseudomonadati</taxon>
        <taxon>Pseudomonadota</taxon>
        <taxon>Gammaproteobacteria</taxon>
        <taxon>Alteromonadales</taxon>
        <taxon>Colwelliaceae</taxon>
        <taxon>Colwellia</taxon>
    </lineage>
</organism>
<name>A0A099KJC9_COLPS</name>
<dbReference type="InterPro" id="IPR050491">
    <property type="entry name" value="AmpC-like"/>
</dbReference>
<dbReference type="PATRIC" id="fig|28229.3.peg.3266"/>
<evidence type="ECO:0000256" key="2">
    <source>
        <dbReference type="SAM" id="SignalP"/>
    </source>
</evidence>
<dbReference type="InterPro" id="IPR012338">
    <property type="entry name" value="Beta-lactam/transpept-like"/>
</dbReference>
<dbReference type="AlphaFoldDB" id="A0A099KJC9"/>
<dbReference type="InterPro" id="IPR019734">
    <property type="entry name" value="TPR_rpt"/>
</dbReference>
<keyword evidence="1" id="KW-0802">TPR repeat</keyword>
<keyword evidence="2" id="KW-0732">Signal</keyword>
<dbReference type="Proteomes" id="UP000029868">
    <property type="component" value="Unassembled WGS sequence"/>
</dbReference>
<evidence type="ECO:0000256" key="1">
    <source>
        <dbReference type="PROSITE-ProRule" id="PRU00339"/>
    </source>
</evidence>
<dbReference type="RefSeq" id="WP_052093849.1">
    <property type="nucleotide sequence ID" value="NZ_JQEC01000044.1"/>
</dbReference>
<dbReference type="Gene3D" id="1.25.40.10">
    <property type="entry name" value="Tetratricopeptide repeat domain"/>
    <property type="match status" value="1"/>
</dbReference>
<comment type="caution">
    <text evidence="4">The sequence shown here is derived from an EMBL/GenBank/DDBJ whole genome shotgun (WGS) entry which is preliminary data.</text>
</comment>
<dbReference type="SUPFAM" id="SSF56601">
    <property type="entry name" value="beta-lactamase/transpeptidase-like"/>
    <property type="match status" value="1"/>
</dbReference>
<feature type="signal peptide" evidence="2">
    <location>
        <begin position="1"/>
        <end position="20"/>
    </location>
</feature>
<protein>
    <submittedName>
        <fullName evidence="4">Beta-lactamase</fullName>
    </submittedName>
</protein>
<dbReference type="PROSITE" id="PS50005">
    <property type="entry name" value="TPR"/>
    <property type="match status" value="1"/>
</dbReference>
<feature type="repeat" description="TPR" evidence="1">
    <location>
        <begin position="438"/>
        <end position="471"/>
    </location>
</feature>
<dbReference type="PANTHER" id="PTHR46825">
    <property type="entry name" value="D-ALANYL-D-ALANINE-CARBOXYPEPTIDASE/ENDOPEPTIDASE AMPH"/>
    <property type="match status" value="1"/>
</dbReference>
<reference evidence="4 5" key="1">
    <citation type="submission" date="2014-08" db="EMBL/GenBank/DDBJ databases">
        <title>Genomic and Phenotypic Diversity of Colwellia psychrerythraea strains from Disparate Marine Basins.</title>
        <authorList>
            <person name="Techtmann S.M."/>
            <person name="Stelling S.C."/>
            <person name="Utturkar S.M."/>
            <person name="Alshibli N."/>
            <person name="Harris A."/>
            <person name="Brown S.D."/>
            <person name="Hazen T.C."/>
        </authorList>
    </citation>
    <scope>NUCLEOTIDE SEQUENCE [LARGE SCALE GENOMIC DNA]</scope>
    <source>
        <strain evidence="4 5">GAB14E</strain>
    </source>
</reference>
<proteinExistence type="predicted"/>
<evidence type="ECO:0000313" key="5">
    <source>
        <dbReference type="Proteomes" id="UP000029868"/>
    </source>
</evidence>
<dbReference type="Pfam" id="PF00144">
    <property type="entry name" value="Beta-lactamase"/>
    <property type="match status" value="1"/>
</dbReference>
<feature type="chain" id="PRO_5001957327" evidence="2">
    <location>
        <begin position="21"/>
        <end position="483"/>
    </location>
</feature>
<sequence>MKFHIFFIAYLLVISSSSKADEQISDLISTQLDQQLKLNSERYGIAGQSVRILKNNKLIYQGKHGFANVELAVPIADKHIYPGYSVTKLFTSVLVMYFVENGILDVKKSIRYYLPYLPKHWQKITLEHTLNHTSGIPRYFDIAMKKGRFLPTKKAVFLSLAEEPEHFVMGSENRYNNTNFLILSEILETKTAKSYQTLVQEFIIKRLGLTNTGHASAKAIITNMVSSYQGKDGILLKNNDIDWPEYTYAHSGLYSTAEDLTTFMSALVTGKLVNRDTLTKVQQPMALLNGQQGDYAFGFEYEKRDGYQQIGHDGGNRVKIRHYFKDDANEDSYTIAYLTNGNANSVWTDILADSLMAIVDAEQFNMAHLSQQFISAVLAQDSKNLQLVYAGLSKAFDSEQSAIEYFIWYNAYGIRYSAGLNASLSAFVWLTSKFPNSEKAWSSLAGIWQEIGNKEKAIKSYQIALKLNPNANNVIEQLKLLKK</sequence>
<dbReference type="EMBL" id="JQEC01000044">
    <property type="protein sequence ID" value="KGJ90939.1"/>
    <property type="molecule type" value="Genomic_DNA"/>
</dbReference>
<evidence type="ECO:0000259" key="3">
    <source>
        <dbReference type="Pfam" id="PF00144"/>
    </source>
</evidence>
<dbReference type="Gene3D" id="3.40.710.10">
    <property type="entry name" value="DD-peptidase/beta-lactamase superfamily"/>
    <property type="match status" value="1"/>
</dbReference>